<organism evidence="1 2">
    <name type="scientific">Pseudomonas phage PPpW-4</name>
    <dbReference type="NCBI Taxonomy" id="1279083"/>
    <lineage>
        <taxon>Viruses</taxon>
        <taxon>Duplodnaviria</taxon>
        <taxon>Heunggongvirae</taxon>
        <taxon>Uroviricota</taxon>
        <taxon>Caudoviricetes</taxon>
        <taxon>Autographivirales</taxon>
        <taxon>Autotranscriptaviridae</taxon>
        <taxon>Studiervirinae</taxon>
        <taxon>Phutvirus</taxon>
        <taxon>Phutvirus PPpW4</taxon>
    </lineage>
</organism>
<keyword evidence="2" id="KW-1185">Reference proteome</keyword>
<protein>
    <submittedName>
        <fullName evidence="1">Putative bacterial RNA polymerase inhibitor</fullName>
    </submittedName>
</protein>
<dbReference type="Proteomes" id="UP000203191">
    <property type="component" value="Segment"/>
</dbReference>
<dbReference type="EMBL" id="AB775549">
    <property type="protein sequence ID" value="BAO20683.1"/>
    <property type="molecule type" value="Genomic_DNA"/>
</dbReference>
<dbReference type="KEGG" id="vg:17825008"/>
<evidence type="ECO:0000313" key="1">
    <source>
        <dbReference type="EMBL" id="BAO20683.1"/>
    </source>
</evidence>
<sequence length="56" mass="6427">MNPLNLLKQKMKLFKAEVHGQWVPVWARNVDEALEAAELEYGPENVGRVRQEVTHG</sequence>
<dbReference type="InterPro" id="IPR038715">
    <property type="entry name" value="RNA_pol_inhibitor_sf"/>
</dbReference>
<dbReference type="Pfam" id="PF16857">
    <property type="entry name" value="RNA_pol_inhib"/>
    <property type="match status" value="1"/>
</dbReference>
<dbReference type="RefSeq" id="YP_008873143.1">
    <property type="nucleotide sequence ID" value="NC_023005.1"/>
</dbReference>
<accession>V5YTN4</accession>
<dbReference type="InterPro" id="IPR016412">
    <property type="entry name" value="RNA_pol_inhibitor"/>
</dbReference>
<reference evidence="1 2" key="1">
    <citation type="journal article" date="2015" name="J Appl Environ Microbiol">
        <title>Complete Genome Sequence Analysis of Two Pseudomonas plecoglossicida Phages, Potential Therapeutic Agents.</title>
        <authorList>
            <person name="Kawato Y."/>
            <person name="Yasuike M."/>
            <person name="Nakamura Y."/>
            <person name="Shigenobu Y."/>
            <person name="Fujiwara A."/>
            <person name="Sano M."/>
            <person name="Nakai T."/>
        </authorList>
    </citation>
    <scope>NUCLEOTIDE SEQUENCE [LARGE SCALE GENOMIC DNA]</scope>
</reference>
<name>V5YTN4_9CAUD</name>
<dbReference type="Gene3D" id="3.10.20.510">
    <property type="entry name" value="RNA polymerase inhibitor"/>
    <property type="match status" value="1"/>
</dbReference>
<evidence type="ECO:0000313" key="2">
    <source>
        <dbReference type="Proteomes" id="UP000203191"/>
    </source>
</evidence>
<dbReference type="GeneID" id="17825008"/>
<proteinExistence type="predicted"/>
<dbReference type="OrthoDB" id="26490at10239"/>